<dbReference type="Pfam" id="PF14361">
    <property type="entry name" value="RsbRD_N"/>
    <property type="match status" value="1"/>
</dbReference>
<evidence type="ECO:0000256" key="2">
    <source>
        <dbReference type="SAM" id="MobiDB-lite"/>
    </source>
</evidence>
<evidence type="ECO:0000259" key="4">
    <source>
        <dbReference type="Pfam" id="PF14361"/>
    </source>
</evidence>
<dbReference type="Pfam" id="PF13556">
    <property type="entry name" value="HTH_30"/>
    <property type="match status" value="1"/>
</dbReference>
<gene>
    <name evidence="6" type="ORF">OG308_19655</name>
</gene>
<sequence>MKTAIPRTERHGGESTPTPGANKASAVEWLAAFALRMRSESESELILSAVDSAIQETFPHYLADVEVHREVRAATRAHWLGFLAVIGRTQFEARPPTEAMDGARTVARRGYGVDMLLKTYRAAQRGLWRYITQVLHQQIPDPELRGAVLVIFWEHSTQWLDTCLDGIVAAYMNEREHHTRNFDAQRTEIVQAILRGEPAPSADSPDYLGYPMDKSHVAIVLWTDREVPARHATGLLREHASHIAHALGAPPPLLISSGVHGLWAWMATSHLPDIADVPVPPIAHIHLAIGTPRSGLAGFRRSHLEAGAAQRIATSARNTSAVTFYRDVDLVCLLTGDGDIDSVRALIERELGQLADRSEPTARLRDTVLEYLCAGGNIDATASLLGVHGNTVRYRLRQAERRLGHTIESRRVHIELALRCLSVYGDELLPAL</sequence>
<dbReference type="EMBL" id="CP109527">
    <property type="protein sequence ID" value="WTY33554.1"/>
    <property type="molecule type" value="Genomic_DNA"/>
</dbReference>
<feature type="domain" description="RsbT co-antagonist protein RsbRD N-terminal" evidence="4">
    <location>
        <begin position="47"/>
        <end position="186"/>
    </location>
</feature>
<evidence type="ECO:0000256" key="1">
    <source>
        <dbReference type="ARBA" id="ARBA00006754"/>
    </source>
</evidence>
<keyword evidence="7" id="KW-1185">Reference proteome</keyword>
<evidence type="ECO:0000313" key="6">
    <source>
        <dbReference type="EMBL" id="WTY33554.1"/>
    </source>
</evidence>
<dbReference type="RefSeq" id="WP_405145771.1">
    <property type="nucleotide sequence ID" value="NZ_CP109527.1"/>
</dbReference>
<dbReference type="InterPro" id="IPR051448">
    <property type="entry name" value="CdaR-like_regulators"/>
</dbReference>
<evidence type="ECO:0000313" key="7">
    <source>
        <dbReference type="Proteomes" id="UP001621418"/>
    </source>
</evidence>
<dbReference type="Gene3D" id="1.10.10.2840">
    <property type="entry name" value="PucR C-terminal helix-turn-helix domain"/>
    <property type="match status" value="1"/>
</dbReference>
<organism evidence="6 7">
    <name type="scientific">Nocardia salmonicida</name>
    <dbReference type="NCBI Taxonomy" id="53431"/>
    <lineage>
        <taxon>Bacteria</taxon>
        <taxon>Bacillati</taxon>
        <taxon>Actinomycetota</taxon>
        <taxon>Actinomycetes</taxon>
        <taxon>Mycobacteriales</taxon>
        <taxon>Nocardiaceae</taxon>
        <taxon>Nocardia</taxon>
    </lineage>
</organism>
<evidence type="ECO:0000259" key="3">
    <source>
        <dbReference type="Pfam" id="PF13556"/>
    </source>
</evidence>
<dbReference type="InterPro" id="IPR041522">
    <property type="entry name" value="CdaR_GGDEF"/>
</dbReference>
<accession>A0ABZ1N131</accession>
<name>A0ABZ1N131_9NOCA</name>
<feature type="domain" description="PucR C-terminal helix-turn-helix" evidence="3">
    <location>
        <begin position="364"/>
        <end position="419"/>
    </location>
</feature>
<dbReference type="InterPro" id="IPR042070">
    <property type="entry name" value="PucR_C-HTH_sf"/>
</dbReference>
<dbReference type="Pfam" id="PF17853">
    <property type="entry name" value="GGDEF_2"/>
    <property type="match status" value="1"/>
</dbReference>
<evidence type="ECO:0000259" key="5">
    <source>
        <dbReference type="Pfam" id="PF17853"/>
    </source>
</evidence>
<dbReference type="PANTHER" id="PTHR33744">
    <property type="entry name" value="CARBOHYDRATE DIACID REGULATOR"/>
    <property type="match status" value="1"/>
</dbReference>
<dbReference type="InterPro" id="IPR025736">
    <property type="entry name" value="PucR_C-HTH_dom"/>
</dbReference>
<comment type="similarity">
    <text evidence="1">Belongs to the CdaR family.</text>
</comment>
<feature type="region of interest" description="Disordered" evidence="2">
    <location>
        <begin position="1"/>
        <end position="21"/>
    </location>
</feature>
<dbReference type="PANTHER" id="PTHR33744:SF1">
    <property type="entry name" value="DNA-BINDING TRANSCRIPTIONAL ACTIVATOR ADER"/>
    <property type="match status" value="1"/>
</dbReference>
<feature type="domain" description="CdaR GGDEF-like" evidence="5">
    <location>
        <begin position="207"/>
        <end position="312"/>
    </location>
</feature>
<dbReference type="InterPro" id="IPR025751">
    <property type="entry name" value="RsbRD_N_dom"/>
</dbReference>
<proteinExistence type="inferred from homology"/>
<dbReference type="Proteomes" id="UP001621418">
    <property type="component" value="Chromosome"/>
</dbReference>
<reference evidence="6 7" key="1">
    <citation type="submission" date="2022-10" db="EMBL/GenBank/DDBJ databases">
        <title>The complete genomes of actinobacterial strains from the NBC collection.</title>
        <authorList>
            <person name="Joergensen T.S."/>
            <person name="Alvarez Arevalo M."/>
            <person name="Sterndorff E.B."/>
            <person name="Faurdal D."/>
            <person name="Vuksanovic O."/>
            <person name="Mourched A.-S."/>
            <person name="Charusanti P."/>
            <person name="Shaw S."/>
            <person name="Blin K."/>
            <person name="Weber T."/>
        </authorList>
    </citation>
    <scope>NUCLEOTIDE SEQUENCE [LARGE SCALE GENOMIC DNA]</scope>
    <source>
        <strain evidence="6 7">NBC_01413</strain>
    </source>
</reference>
<protein>
    <submittedName>
        <fullName evidence="6">Helix-turn-helix domain-containing protein</fullName>
    </submittedName>
</protein>